<feature type="compositionally biased region" description="Gly residues" evidence="1">
    <location>
        <begin position="1"/>
        <end position="15"/>
    </location>
</feature>
<accession>A0AA88A1L2</accession>
<evidence type="ECO:0000256" key="1">
    <source>
        <dbReference type="SAM" id="MobiDB-lite"/>
    </source>
</evidence>
<keyword evidence="3" id="KW-1185">Reference proteome</keyword>
<proteinExistence type="predicted"/>
<gene>
    <name evidence="2" type="ORF">TIFTF001_013170</name>
</gene>
<feature type="region of interest" description="Disordered" evidence="1">
    <location>
        <begin position="1"/>
        <end position="59"/>
    </location>
</feature>
<sequence length="80" mass="8052">MLGEGGLWEGAGAGRGGHRERGKEREGAGEAWVGGAPGWREWGGRGNGGPGRWGAAGDGAQVTSYGWKVAGDGEDWGGKG</sequence>
<feature type="compositionally biased region" description="Basic and acidic residues" evidence="1">
    <location>
        <begin position="17"/>
        <end position="28"/>
    </location>
</feature>
<protein>
    <submittedName>
        <fullName evidence="2">Uncharacterized protein</fullName>
    </submittedName>
</protein>
<dbReference type="Proteomes" id="UP001187192">
    <property type="component" value="Unassembled WGS sequence"/>
</dbReference>
<comment type="caution">
    <text evidence="2">The sequence shown here is derived from an EMBL/GenBank/DDBJ whole genome shotgun (WGS) entry which is preliminary data.</text>
</comment>
<organism evidence="2 3">
    <name type="scientific">Ficus carica</name>
    <name type="common">Common fig</name>
    <dbReference type="NCBI Taxonomy" id="3494"/>
    <lineage>
        <taxon>Eukaryota</taxon>
        <taxon>Viridiplantae</taxon>
        <taxon>Streptophyta</taxon>
        <taxon>Embryophyta</taxon>
        <taxon>Tracheophyta</taxon>
        <taxon>Spermatophyta</taxon>
        <taxon>Magnoliopsida</taxon>
        <taxon>eudicotyledons</taxon>
        <taxon>Gunneridae</taxon>
        <taxon>Pentapetalae</taxon>
        <taxon>rosids</taxon>
        <taxon>fabids</taxon>
        <taxon>Rosales</taxon>
        <taxon>Moraceae</taxon>
        <taxon>Ficeae</taxon>
        <taxon>Ficus</taxon>
    </lineage>
</organism>
<evidence type="ECO:0000313" key="3">
    <source>
        <dbReference type="Proteomes" id="UP001187192"/>
    </source>
</evidence>
<reference evidence="2" key="1">
    <citation type="submission" date="2023-07" db="EMBL/GenBank/DDBJ databases">
        <title>draft genome sequence of fig (Ficus carica).</title>
        <authorList>
            <person name="Takahashi T."/>
            <person name="Nishimura K."/>
        </authorList>
    </citation>
    <scope>NUCLEOTIDE SEQUENCE</scope>
</reference>
<feature type="compositionally biased region" description="Gly residues" evidence="1">
    <location>
        <begin position="44"/>
        <end position="57"/>
    </location>
</feature>
<dbReference type="AlphaFoldDB" id="A0AA88A1L2"/>
<dbReference type="EMBL" id="BTGU01000017">
    <property type="protein sequence ID" value="GMN43970.1"/>
    <property type="molecule type" value="Genomic_DNA"/>
</dbReference>
<evidence type="ECO:0000313" key="2">
    <source>
        <dbReference type="EMBL" id="GMN43970.1"/>
    </source>
</evidence>
<name>A0AA88A1L2_FICCA</name>